<organism evidence="1 2">
    <name type="scientific">Cymbomonas tetramitiformis</name>
    <dbReference type="NCBI Taxonomy" id="36881"/>
    <lineage>
        <taxon>Eukaryota</taxon>
        <taxon>Viridiplantae</taxon>
        <taxon>Chlorophyta</taxon>
        <taxon>Pyramimonadophyceae</taxon>
        <taxon>Pyramimonadales</taxon>
        <taxon>Pyramimonadaceae</taxon>
        <taxon>Cymbomonas</taxon>
    </lineage>
</organism>
<name>A0AAE0BRH7_9CHLO</name>
<sequence>MIREFEDIFFELTTRNTPAILRAWDDHAKRKADKKQTFTRMRTVTLKHKVKQAPYSDMQVVLGGAVAVTNSIVVCLPPHMDESFGGGGVTEKRSNPCVKQAYAVTRLERDRRSTPTQQLNDLNMVVETHAPLCETSCQCVK</sequence>
<protein>
    <submittedName>
        <fullName evidence="1">Uncharacterized protein</fullName>
    </submittedName>
</protein>
<dbReference type="Proteomes" id="UP001190700">
    <property type="component" value="Unassembled WGS sequence"/>
</dbReference>
<evidence type="ECO:0000313" key="1">
    <source>
        <dbReference type="EMBL" id="KAK3240794.1"/>
    </source>
</evidence>
<accession>A0AAE0BRH7</accession>
<dbReference type="EMBL" id="LGRX02033551">
    <property type="protein sequence ID" value="KAK3240794.1"/>
    <property type="molecule type" value="Genomic_DNA"/>
</dbReference>
<evidence type="ECO:0000313" key="2">
    <source>
        <dbReference type="Proteomes" id="UP001190700"/>
    </source>
</evidence>
<keyword evidence="2" id="KW-1185">Reference proteome</keyword>
<proteinExistence type="predicted"/>
<reference evidence="1 2" key="1">
    <citation type="journal article" date="2015" name="Genome Biol. Evol.">
        <title>Comparative Genomics of a Bacterivorous Green Alga Reveals Evolutionary Causalities and Consequences of Phago-Mixotrophic Mode of Nutrition.</title>
        <authorList>
            <person name="Burns J.A."/>
            <person name="Paasch A."/>
            <person name="Narechania A."/>
            <person name="Kim E."/>
        </authorList>
    </citation>
    <scope>NUCLEOTIDE SEQUENCE [LARGE SCALE GENOMIC DNA]</scope>
    <source>
        <strain evidence="1 2">PLY_AMNH</strain>
    </source>
</reference>
<gene>
    <name evidence="1" type="ORF">CYMTET_49396</name>
</gene>
<dbReference type="AlphaFoldDB" id="A0AAE0BRH7"/>
<comment type="caution">
    <text evidence="1">The sequence shown here is derived from an EMBL/GenBank/DDBJ whole genome shotgun (WGS) entry which is preliminary data.</text>
</comment>